<dbReference type="PRINTS" id="PR00081">
    <property type="entry name" value="GDHRDH"/>
</dbReference>
<organism evidence="3 4">
    <name type="scientific">Neohortaea acidophila</name>
    <dbReference type="NCBI Taxonomy" id="245834"/>
    <lineage>
        <taxon>Eukaryota</taxon>
        <taxon>Fungi</taxon>
        <taxon>Dikarya</taxon>
        <taxon>Ascomycota</taxon>
        <taxon>Pezizomycotina</taxon>
        <taxon>Dothideomycetes</taxon>
        <taxon>Dothideomycetidae</taxon>
        <taxon>Mycosphaerellales</taxon>
        <taxon>Teratosphaeriaceae</taxon>
        <taxon>Neohortaea</taxon>
    </lineage>
</organism>
<comment type="similarity">
    <text evidence="1">Belongs to the short-chain dehydrogenases/reductases (SDR) family.</text>
</comment>
<dbReference type="AlphaFoldDB" id="A0A6A6PRD5"/>
<evidence type="ECO:0000256" key="1">
    <source>
        <dbReference type="ARBA" id="ARBA00006484"/>
    </source>
</evidence>
<dbReference type="GeneID" id="54478272"/>
<dbReference type="GO" id="GO:0016491">
    <property type="term" value="F:oxidoreductase activity"/>
    <property type="evidence" value="ECO:0007669"/>
    <property type="project" value="UniProtKB-KW"/>
</dbReference>
<evidence type="ECO:0000256" key="2">
    <source>
        <dbReference type="ARBA" id="ARBA00023002"/>
    </source>
</evidence>
<protein>
    <submittedName>
        <fullName evidence="3">Putative short-chain dehydrogenase</fullName>
    </submittedName>
</protein>
<dbReference type="InterPro" id="IPR002347">
    <property type="entry name" value="SDR_fam"/>
</dbReference>
<dbReference type="EMBL" id="MU001636">
    <property type="protein sequence ID" value="KAF2482552.1"/>
    <property type="molecule type" value="Genomic_DNA"/>
</dbReference>
<dbReference type="Pfam" id="PF00106">
    <property type="entry name" value="adh_short"/>
    <property type="match status" value="1"/>
</dbReference>
<accession>A0A6A6PRD5</accession>
<dbReference type="PANTHER" id="PTHR24320">
    <property type="entry name" value="RETINOL DEHYDROGENASE"/>
    <property type="match status" value="1"/>
</dbReference>
<dbReference type="RefSeq" id="XP_033589122.1">
    <property type="nucleotide sequence ID" value="XM_033737270.1"/>
</dbReference>
<dbReference type="PANTHER" id="PTHR24320:SF283">
    <property type="entry name" value="RETINOL DEHYDROGENASE 11"/>
    <property type="match status" value="1"/>
</dbReference>
<evidence type="ECO:0000313" key="4">
    <source>
        <dbReference type="Proteomes" id="UP000799767"/>
    </source>
</evidence>
<keyword evidence="2" id="KW-0560">Oxidoreductase</keyword>
<dbReference type="OrthoDB" id="191139at2759"/>
<dbReference type="Gene3D" id="3.40.50.720">
    <property type="entry name" value="NAD(P)-binding Rossmann-like Domain"/>
    <property type="match status" value="1"/>
</dbReference>
<reference evidence="3" key="1">
    <citation type="journal article" date="2020" name="Stud. Mycol.">
        <title>101 Dothideomycetes genomes: a test case for predicting lifestyles and emergence of pathogens.</title>
        <authorList>
            <person name="Haridas S."/>
            <person name="Albert R."/>
            <person name="Binder M."/>
            <person name="Bloem J."/>
            <person name="Labutti K."/>
            <person name="Salamov A."/>
            <person name="Andreopoulos B."/>
            <person name="Baker S."/>
            <person name="Barry K."/>
            <person name="Bills G."/>
            <person name="Bluhm B."/>
            <person name="Cannon C."/>
            <person name="Castanera R."/>
            <person name="Culley D."/>
            <person name="Daum C."/>
            <person name="Ezra D."/>
            <person name="Gonzalez J."/>
            <person name="Henrissat B."/>
            <person name="Kuo A."/>
            <person name="Liang C."/>
            <person name="Lipzen A."/>
            <person name="Lutzoni F."/>
            <person name="Magnuson J."/>
            <person name="Mondo S."/>
            <person name="Nolan M."/>
            <person name="Ohm R."/>
            <person name="Pangilinan J."/>
            <person name="Park H.-J."/>
            <person name="Ramirez L."/>
            <person name="Alfaro M."/>
            <person name="Sun H."/>
            <person name="Tritt A."/>
            <person name="Yoshinaga Y."/>
            <person name="Zwiers L.-H."/>
            <person name="Turgeon B."/>
            <person name="Goodwin S."/>
            <person name="Spatafora J."/>
            <person name="Crous P."/>
            <person name="Grigoriev I."/>
        </authorList>
    </citation>
    <scope>NUCLEOTIDE SEQUENCE</scope>
    <source>
        <strain evidence="3">CBS 113389</strain>
    </source>
</reference>
<sequence length="359" mass="38906">MTATTNPHFDENTEADEVAKAFASGVHGKTILITGVNLKGIGFAAAAAFASQSPARLILSGRNLSKIQECIDALKKHFPIVDYRPLKLNLSSQKDVRAAAAELLSWTDVPTIDIVVNNAGIMNLPERTINEDGIEMTFATNHIGHFLFTSLIMPKILTAAATNAKGATRIVNVSSLSPTWTTMRWSDMNFDTINKNLPQAEQPSYDMLRTWGTPDPENVAYAPIEAYNQSKVANVLFSIGANARLYEEYGILSLAVHPGVIVTELGRNASQETRNAIQKMMEGGRFTLKSLGAGAATTLVAALDPKLGKGEAKNGKRNYGVYLGDCQISEKATEGAESSEEAEKLWARSEELVGEKFAW</sequence>
<keyword evidence="4" id="KW-1185">Reference proteome</keyword>
<gene>
    <name evidence="3" type="ORF">BDY17DRAFT_324828</name>
</gene>
<dbReference type="SUPFAM" id="SSF51735">
    <property type="entry name" value="NAD(P)-binding Rossmann-fold domains"/>
    <property type="match status" value="1"/>
</dbReference>
<proteinExistence type="inferred from homology"/>
<evidence type="ECO:0000313" key="3">
    <source>
        <dbReference type="EMBL" id="KAF2482552.1"/>
    </source>
</evidence>
<name>A0A6A6PRD5_9PEZI</name>
<dbReference type="Proteomes" id="UP000799767">
    <property type="component" value="Unassembled WGS sequence"/>
</dbReference>
<dbReference type="InterPro" id="IPR036291">
    <property type="entry name" value="NAD(P)-bd_dom_sf"/>
</dbReference>